<dbReference type="EMBL" id="CAAE01008820">
    <property type="protein sequence ID" value="CAF91553.1"/>
    <property type="molecule type" value="Genomic_DNA"/>
</dbReference>
<gene>
    <name evidence="5" type="ORF">GSTENG00006375001</name>
</gene>
<dbReference type="GO" id="GO:0071163">
    <property type="term" value="P:DNA replication preinitiation complex assembly"/>
    <property type="evidence" value="ECO:0007669"/>
    <property type="project" value="InterPro"/>
</dbReference>
<proteinExistence type="inferred from homology"/>
<protein>
    <submittedName>
        <fullName evidence="5">(spotted green pufferfish) hypothetical protein</fullName>
    </submittedName>
</protein>
<dbReference type="SUPFAM" id="SSF46785">
    <property type="entry name" value="Winged helix' DNA-binding domain"/>
    <property type="match status" value="1"/>
</dbReference>
<dbReference type="Pfam" id="PF08839">
    <property type="entry name" value="CDT1"/>
    <property type="match status" value="1"/>
</dbReference>
<reference evidence="5" key="2">
    <citation type="submission" date="2004-02" db="EMBL/GenBank/DDBJ databases">
        <authorList>
            <consortium name="Genoscope"/>
            <consortium name="Whitehead Institute Centre for Genome Research"/>
        </authorList>
    </citation>
    <scope>NUCLEOTIDE SEQUENCE</scope>
</reference>
<feature type="compositionally biased region" description="Low complexity" evidence="3">
    <location>
        <begin position="190"/>
        <end position="199"/>
    </location>
</feature>
<dbReference type="GO" id="GO:0005634">
    <property type="term" value="C:nucleus"/>
    <property type="evidence" value="ECO:0007669"/>
    <property type="project" value="TreeGrafter"/>
</dbReference>
<keyword evidence="2" id="KW-0131">Cell cycle</keyword>
<dbReference type="Gene3D" id="1.10.10.1420">
    <property type="entry name" value="DNA replication factor Cdt1, C-terminal WH domain"/>
    <property type="match status" value="1"/>
</dbReference>
<feature type="region of interest" description="Disordered" evidence="3">
    <location>
        <begin position="288"/>
        <end position="326"/>
    </location>
</feature>
<sequence>MAGWWKERNVLRCVGSVFCLQDPDTSKQIPNKVGSGNGPSERPTEKGERFRVCVAPECLSALADSSEIIPQTRPVPVRGRGMAQPRVTDYFTRRRRSVAADAKPAARHGRLRSSSFANKDLRLSPVREDFVRVIDAAVSRDAAAVPGSRHAEAGGSNLGEDRLGGRPGQPSKLRGAGVPALPQPGPGALPRPLAALPPQGAGGDVPEHGDGGGHAAQPLRDRHLRQDKAGRSGHDAQVGRAAASGASAAAARPGSQLCLPHRRFEEGHVAQIKAVFPEAYTFRRERNVPPFSSSSPKGSFQLTVEPSLTPVGSSHAPPDQKESRPLLSASRLLERRRTFNLNLVSIVKQHHAAFLASLVPPMSVPEDRLTRWHPRFNVDTVPAVEPSQLPQPPPTERLSTAQEVLEKARSLITPKMEKALESLALAAEGARELKEAAPPAAPAAPADQVPDGLKGVSKSLVDRIRAKEAQKMQAAMTRNPGRAERLLMMSRLPELARILRNVFVEEKKPALVMEVACNRMVTSYRSALSPGDMEKHVRLLAEVAADWLSIHPVRKDFYLKLNRKMELRGVVDRLSSRLEEEQQ</sequence>
<evidence type="ECO:0000256" key="3">
    <source>
        <dbReference type="SAM" id="MobiDB-lite"/>
    </source>
</evidence>
<feature type="compositionally biased region" description="Basic and acidic residues" evidence="3">
    <location>
        <begin position="219"/>
        <end position="234"/>
    </location>
</feature>
<dbReference type="CDD" id="cd08767">
    <property type="entry name" value="Cdt1_c"/>
    <property type="match status" value="1"/>
</dbReference>
<dbReference type="InterPro" id="IPR036390">
    <property type="entry name" value="WH_DNA-bd_sf"/>
</dbReference>
<dbReference type="InterPro" id="IPR045173">
    <property type="entry name" value="Cdt1"/>
</dbReference>
<dbReference type="GO" id="GO:0000076">
    <property type="term" value="P:DNA replication checkpoint signaling"/>
    <property type="evidence" value="ECO:0007669"/>
    <property type="project" value="TreeGrafter"/>
</dbReference>
<dbReference type="GO" id="GO:0000278">
    <property type="term" value="P:mitotic cell cycle"/>
    <property type="evidence" value="ECO:0007669"/>
    <property type="project" value="TreeGrafter"/>
</dbReference>
<evidence type="ECO:0000313" key="5">
    <source>
        <dbReference type="EMBL" id="CAF91553.1"/>
    </source>
</evidence>
<accession>Q4T6C9</accession>
<dbReference type="CDD" id="cd08674">
    <property type="entry name" value="Cdt1_m"/>
    <property type="match status" value="1"/>
</dbReference>
<dbReference type="PANTHER" id="PTHR28637">
    <property type="entry name" value="DNA REPLICATION FACTOR CDT1"/>
    <property type="match status" value="1"/>
</dbReference>
<dbReference type="InterPro" id="IPR032054">
    <property type="entry name" value="Cdt1_C"/>
</dbReference>
<evidence type="ECO:0000259" key="4">
    <source>
        <dbReference type="SMART" id="SM01075"/>
    </source>
</evidence>
<evidence type="ECO:0000256" key="2">
    <source>
        <dbReference type="ARBA" id="ARBA00023306"/>
    </source>
</evidence>
<dbReference type="KEGG" id="tng:GSTEN00006375G001"/>
<feature type="region of interest" description="Disordered" evidence="3">
    <location>
        <begin position="25"/>
        <end position="48"/>
    </location>
</feature>
<feature type="domain" description="CDT1 Geminin-binding" evidence="4">
    <location>
        <begin position="235"/>
        <end position="391"/>
    </location>
</feature>
<reference evidence="5" key="1">
    <citation type="journal article" date="2004" name="Nature">
        <title>Genome duplication in the teleost fish Tetraodon nigroviridis reveals the early vertebrate proto-karyotype.</title>
        <authorList>
            <person name="Jaillon O."/>
            <person name="Aury J.-M."/>
            <person name="Brunet F."/>
            <person name="Petit J.-L."/>
            <person name="Stange-Thomann N."/>
            <person name="Mauceli E."/>
            <person name="Bouneau L."/>
            <person name="Fischer C."/>
            <person name="Ozouf-Costaz C."/>
            <person name="Bernot A."/>
            <person name="Nicaud S."/>
            <person name="Jaffe D."/>
            <person name="Fisher S."/>
            <person name="Lutfalla G."/>
            <person name="Dossat C."/>
            <person name="Segurens B."/>
            <person name="Dasilva C."/>
            <person name="Salanoubat M."/>
            <person name="Levy M."/>
            <person name="Boudet N."/>
            <person name="Castellano S."/>
            <person name="Anthouard V."/>
            <person name="Jubin C."/>
            <person name="Castelli V."/>
            <person name="Katinka M."/>
            <person name="Vacherie B."/>
            <person name="Biemont C."/>
            <person name="Skalli Z."/>
            <person name="Cattolico L."/>
            <person name="Poulain J."/>
            <person name="De Berardinis V."/>
            <person name="Cruaud C."/>
            <person name="Duprat S."/>
            <person name="Brottier P."/>
            <person name="Coutanceau J.-P."/>
            <person name="Gouzy J."/>
            <person name="Parra G."/>
            <person name="Lardier G."/>
            <person name="Chapple C."/>
            <person name="McKernan K.J."/>
            <person name="McEwan P."/>
            <person name="Bosak S."/>
            <person name="Kellis M."/>
            <person name="Volff J.-N."/>
            <person name="Guigo R."/>
            <person name="Zody M.C."/>
            <person name="Mesirov J."/>
            <person name="Lindblad-Toh K."/>
            <person name="Birren B."/>
            <person name="Nusbaum C."/>
            <person name="Kahn D."/>
            <person name="Robinson-Rechavi M."/>
            <person name="Laudet V."/>
            <person name="Schachter V."/>
            <person name="Quetier F."/>
            <person name="Saurin W."/>
            <person name="Scarpelli C."/>
            <person name="Wincker P."/>
            <person name="Lander E.S."/>
            <person name="Weissenbach J."/>
            <person name="Roest Crollius H."/>
        </authorList>
    </citation>
    <scope>NUCLEOTIDE SEQUENCE [LARGE SCALE GENOMIC DNA]</scope>
</reference>
<organism evidence="5">
    <name type="scientific">Tetraodon nigroviridis</name>
    <name type="common">Spotted green pufferfish</name>
    <name type="synonym">Chelonodon nigroviridis</name>
    <dbReference type="NCBI Taxonomy" id="99883"/>
    <lineage>
        <taxon>Eukaryota</taxon>
        <taxon>Metazoa</taxon>
        <taxon>Chordata</taxon>
        <taxon>Craniata</taxon>
        <taxon>Vertebrata</taxon>
        <taxon>Euteleostomi</taxon>
        <taxon>Actinopterygii</taxon>
        <taxon>Neopterygii</taxon>
        <taxon>Teleostei</taxon>
        <taxon>Neoteleostei</taxon>
        <taxon>Acanthomorphata</taxon>
        <taxon>Eupercaria</taxon>
        <taxon>Tetraodontiformes</taxon>
        <taxon>Tetradontoidea</taxon>
        <taxon>Tetraodontidae</taxon>
        <taxon>Tetraodon</taxon>
    </lineage>
</organism>
<dbReference type="GO" id="GO:0030174">
    <property type="term" value="P:regulation of DNA-templated DNA replication initiation"/>
    <property type="evidence" value="ECO:0007669"/>
    <property type="project" value="InterPro"/>
</dbReference>
<feature type="region of interest" description="Disordered" evidence="3">
    <location>
        <begin position="141"/>
        <end position="249"/>
    </location>
</feature>
<dbReference type="PANTHER" id="PTHR28637:SF1">
    <property type="entry name" value="DNA REPLICATION FACTOR CDT1"/>
    <property type="match status" value="1"/>
</dbReference>
<comment type="similarity">
    <text evidence="1">Belongs to the Cdt1 family.</text>
</comment>
<dbReference type="InterPro" id="IPR038090">
    <property type="entry name" value="Cdt1_C_WH_dom_sf"/>
</dbReference>
<comment type="caution">
    <text evidence="5">The sequence shown here is derived from an EMBL/GenBank/DDBJ whole genome shotgun (WGS) entry which is preliminary data.</text>
</comment>
<dbReference type="Pfam" id="PF16679">
    <property type="entry name" value="CDT1_C"/>
    <property type="match status" value="1"/>
</dbReference>
<dbReference type="GO" id="GO:0070182">
    <property type="term" value="F:DNA polymerase binding"/>
    <property type="evidence" value="ECO:0007669"/>
    <property type="project" value="TreeGrafter"/>
</dbReference>
<feature type="compositionally biased region" description="Low complexity" evidence="3">
    <location>
        <begin position="239"/>
        <end position="249"/>
    </location>
</feature>
<dbReference type="GO" id="GO:0003677">
    <property type="term" value="F:DNA binding"/>
    <property type="evidence" value="ECO:0007669"/>
    <property type="project" value="InterPro"/>
</dbReference>
<feature type="non-terminal residue" evidence="5">
    <location>
        <position position="583"/>
    </location>
</feature>
<dbReference type="OrthoDB" id="341730at2759"/>
<name>Q4T6C9_TETNG</name>
<dbReference type="SMART" id="SM01075">
    <property type="entry name" value="CDT1"/>
    <property type="match status" value="1"/>
</dbReference>
<evidence type="ECO:0000256" key="1">
    <source>
        <dbReference type="ARBA" id="ARBA00008356"/>
    </source>
</evidence>
<dbReference type="AlphaFoldDB" id="Q4T6C9"/>
<feature type="compositionally biased region" description="Polar residues" evidence="3">
    <location>
        <begin position="297"/>
        <end position="312"/>
    </location>
</feature>
<dbReference type="InterPro" id="IPR014939">
    <property type="entry name" value="CDT1_Gemini-bd-like"/>
</dbReference>